<dbReference type="PROSITE" id="PS51257">
    <property type="entry name" value="PROKAR_LIPOPROTEIN"/>
    <property type="match status" value="1"/>
</dbReference>
<keyword evidence="4" id="KW-1185">Reference proteome</keyword>
<evidence type="ECO:0000259" key="2">
    <source>
        <dbReference type="Pfam" id="PF04069"/>
    </source>
</evidence>
<reference evidence="3" key="1">
    <citation type="journal article" date="2014" name="Int. J. Syst. Evol. Microbiol.">
        <title>Complete genome sequence of Corynebacterium casei LMG S-19264T (=DSM 44701T), isolated from a smear-ripened cheese.</title>
        <authorList>
            <consortium name="US DOE Joint Genome Institute (JGI-PGF)"/>
            <person name="Walter F."/>
            <person name="Albersmeier A."/>
            <person name="Kalinowski J."/>
            <person name="Ruckert C."/>
        </authorList>
    </citation>
    <scope>NUCLEOTIDE SEQUENCE</scope>
    <source>
        <strain evidence="3">CGMCC 4.5737</strain>
    </source>
</reference>
<dbReference type="SUPFAM" id="SSF53850">
    <property type="entry name" value="Periplasmic binding protein-like II"/>
    <property type="match status" value="1"/>
</dbReference>
<evidence type="ECO:0000313" key="4">
    <source>
        <dbReference type="Proteomes" id="UP000637578"/>
    </source>
</evidence>
<protein>
    <submittedName>
        <fullName evidence="3">Glycine/betaine ABC transporter substrate-binding protein</fullName>
    </submittedName>
</protein>
<dbReference type="AlphaFoldDB" id="A0A8J3CC56"/>
<feature type="chain" id="PRO_5035291424" evidence="1">
    <location>
        <begin position="25"/>
        <end position="324"/>
    </location>
</feature>
<comment type="caution">
    <text evidence="3">The sequence shown here is derived from an EMBL/GenBank/DDBJ whole genome shotgun (WGS) entry which is preliminary data.</text>
</comment>
<proteinExistence type="predicted"/>
<dbReference type="CDD" id="cd13611">
    <property type="entry name" value="PBP2_YehZ"/>
    <property type="match status" value="1"/>
</dbReference>
<sequence>MVRGATLGVVGALLSALSACGLSAGSSVPLDVEPASIQPVPSLRGVELTVGSKDFSEQIILGYIAEFALKAAGAKVRDLTNITGSNSGRDALLAGQVDVMWEYTGTGWINYLGHTKPIPDERRQFEAVRQEDAERNGVTWTNLTQLDNTYALAVNQQVAERYGVRTMSDVARLAKTDPAAATFCVDTEFANRDDGFPGVQKAYGFDVPPQNIKVLAIGAVYQATKDAGTCNFGEVFTTDGRILALNLRVLDDDKRFFPRYNAALTMRSELARKYPDIAKVLEPVSKRITSETMMRLNARVDVDGADPADVARDWLVREGFVRKP</sequence>
<name>A0A8J3CC56_9PSEU</name>
<feature type="domain" description="ABC-type glycine betaine transport system substrate-binding" evidence="2">
    <location>
        <begin position="47"/>
        <end position="315"/>
    </location>
</feature>
<evidence type="ECO:0000256" key="1">
    <source>
        <dbReference type="SAM" id="SignalP"/>
    </source>
</evidence>
<dbReference type="Pfam" id="PF04069">
    <property type="entry name" value="OpuAC"/>
    <property type="match status" value="1"/>
</dbReference>
<organism evidence="3 4">
    <name type="scientific">Longimycelium tulufanense</name>
    <dbReference type="NCBI Taxonomy" id="907463"/>
    <lineage>
        <taxon>Bacteria</taxon>
        <taxon>Bacillati</taxon>
        <taxon>Actinomycetota</taxon>
        <taxon>Actinomycetes</taxon>
        <taxon>Pseudonocardiales</taxon>
        <taxon>Pseudonocardiaceae</taxon>
        <taxon>Longimycelium</taxon>
    </lineage>
</organism>
<evidence type="ECO:0000313" key="3">
    <source>
        <dbReference type="EMBL" id="GGM57484.1"/>
    </source>
</evidence>
<dbReference type="EMBL" id="BMMK01000013">
    <property type="protein sequence ID" value="GGM57484.1"/>
    <property type="molecule type" value="Genomic_DNA"/>
</dbReference>
<dbReference type="GO" id="GO:0022857">
    <property type="term" value="F:transmembrane transporter activity"/>
    <property type="evidence" value="ECO:0007669"/>
    <property type="project" value="InterPro"/>
</dbReference>
<accession>A0A8J3CC56</accession>
<dbReference type="Gene3D" id="3.40.190.120">
    <property type="entry name" value="Osmoprotection protein (prox), domain 2"/>
    <property type="match status" value="1"/>
</dbReference>
<dbReference type="Proteomes" id="UP000637578">
    <property type="component" value="Unassembled WGS sequence"/>
</dbReference>
<dbReference type="InterPro" id="IPR007210">
    <property type="entry name" value="ABC_Gly_betaine_transp_sub-bd"/>
</dbReference>
<reference evidence="3" key="2">
    <citation type="submission" date="2020-09" db="EMBL/GenBank/DDBJ databases">
        <authorList>
            <person name="Sun Q."/>
            <person name="Zhou Y."/>
        </authorList>
    </citation>
    <scope>NUCLEOTIDE SEQUENCE</scope>
    <source>
        <strain evidence="3">CGMCC 4.5737</strain>
    </source>
</reference>
<feature type="signal peptide" evidence="1">
    <location>
        <begin position="1"/>
        <end position="24"/>
    </location>
</feature>
<keyword evidence="1" id="KW-0732">Signal</keyword>
<gene>
    <name evidence="3" type="ORF">GCM10012275_30750</name>
</gene>
<dbReference type="GO" id="GO:0043190">
    <property type="term" value="C:ATP-binding cassette (ABC) transporter complex"/>
    <property type="evidence" value="ECO:0007669"/>
    <property type="project" value="InterPro"/>
</dbReference>
<dbReference type="Gene3D" id="3.40.190.10">
    <property type="entry name" value="Periplasmic binding protein-like II"/>
    <property type="match status" value="1"/>
</dbReference>